<evidence type="ECO:0000256" key="1">
    <source>
        <dbReference type="ARBA" id="ARBA00004926"/>
    </source>
</evidence>
<keyword evidence="5 8" id="KW-0324">Glycolysis</keyword>
<dbReference type="PANTHER" id="PTHR11469:SF1">
    <property type="entry name" value="GLUCOSE-6-PHOSPHATE ISOMERASE"/>
    <property type="match status" value="1"/>
</dbReference>
<dbReference type="GO" id="GO:0006094">
    <property type="term" value="P:gluconeogenesis"/>
    <property type="evidence" value="ECO:0007669"/>
    <property type="project" value="UniProtKB-UniRule"/>
</dbReference>
<dbReference type="EC" id="5.3.1.9" evidence="8"/>
<dbReference type="GO" id="GO:0004347">
    <property type="term" value="F:glucose-6-phosphate isomerase activity"/>
    <property type="evidence" value="ECO:0007669"/>
    <property type="project" value="UniProtKB-UniRule"/>
</dbReference>
<organism evidence="10 11">
    <name type="scientific">Candidatus Amulumruptor caecigallinarius</name>
    <dbReference type="NCBI Taxonomy" id="2109911"/>
    <lineage>
        <taxon>Bacteria</taxon>
        <taxon>Pseudomonadati</taxon>
        <taxon>Bacteroidota</taxon>
        <taxon>Bacteroidia</taxon>
        <taxon>Bacteroidales</taxon>
        <taxon>Muribaculaceae</taxon>
        <taxon>Candidatus Amulumruptor</taxon>
    </lineage>
</organism>
<evidence type="ECO:0000256" key="7">
    <source>
        <dbReference type="ARBA" id="ARBA00029321"/>
    </source>
</evidence>
<dbReference type="FunFam" id="3.40.50.10490:FF:000015">
    <property type="entry name" value="Glucose-6-phosphate isomerase"/>
    <property type="match status" value="1"/>
</dbReference>
<feature type="active site" evidence="8">
    <location>
        <position position="421"/>
    </location>
</feature>
<dbReference type="CDD" id="cd05016">
    <property type="entry name" value="SIS_PGI_2"/>
    <property type="match status" value="1"/>
</dbReference>
<dbReference type="GO" id="GO:0048029">
    <property type="term" value="F:monosaccharide binding"/>
    <property type="evidence" value="ECO:0007669"/>
    <property type="project" value="TreeGrafter"/>
</dbReference>
<dbReference type="GO" id="GO:0006096">
    <property type="term" value="P:glycolytic process"/>
    <property type="evidence" value="ECO:0007669"/>
    <property type="project" value="UniProtKB-UniRule"/>
</dbReference>
<sequence length="444" mass="48425">MKTIEVNNKHVTGTVSEAQLEAMKPEAAAALKTLLEGSGAGNDFLGWLDLPTRTPDALLDDINATAAQLRKDCDYVVAIGIGGSYLGAKAVIEALSDAFSAYRSQSGTTVLFAGQNIGEDYLYELKDFLKDKSFGIVVISKSGTTTEPAIAFRMLKEQLEKQIGKADASKRIVAITDAKRGALRQLATEEGYKTYVIDDNVGGRFSVLSPVGLLPIAVAGYDIKALMDGARTMQAATNEASMENPAFKYALTRNALYQAGKKTEILVNYNPKLHYFGEWWKQLYGESEGKENKGIFPAAVDNSTDLHSMGQWIQEGERTIFETVVSVLEQRHTEVIPSDEANLDGLNYIAGKRVDEVNKMAELGTRIAHVDGGVPNMIVTLPALTEQYLGELIYFFEKACGISGYMLGVNPFNQPGVEAYKRNMFALLRKPGYEAETAAIQAKL</sequence>
<comment type="pathway">
    <text evidence="8">Carbohydrate biosynthesis; gluconeogenesis.</text>
</comment>
<accession>A0A921E715</accession>
<feature type="active site" description="Proton donor" evidence="8">
    <location>
        <position position="286"/>
    </location>
</feature>
<comment type="function">
    <text evidence="8">Catalyzes the reversible isomerization of glucose-6-phosphate to fructose-6-phosphate.</text>
</comment>
<evidence type="ECO:0000313" key="11">
    <source>
        <dbReference type="Proteomes" id="UP000711407"/>
    </source>
</evidence>
<dbReference type="AlphaFoldDB" id="A0A921E715"/>
<dbReference type="HAMAP" id="MF_00473">
    <property type="entry name" value="G6P_isomerase"/>
    <property type="match status" value="1"/>
</dbReference>
<evidence type="ECO:0000256" key="6">
    <source>
        <dbReference type="ARBA" id="ARBA00023235"/>
    </source>
</evidence>
<dbReference type="PRINTS" id="PR00662">
    <property type="entry name" value="G6PISOMERASE"/>
</dbReference>
<name>A0A921E715_9BACT</name>
<evidence type="ECO:0000256" key="2">
    <source>
        <dbReference type="ARBA" id="ARBA00006604"/>
    </source>
</evidence>
<dbReference type="PANTHER" id="PTHR11469">
    <property type="entry name" value="GLUCOSE-6-PHOSPHATE ISOMERASE"/>
    <property type="match status" value="1"/>
</dbReference>
<keyword evidence="6 8" id="KW-0413">Isomerase</keyword>
<evidence type="ECO:0000256" key="4">
    <source>
        <dbReference type="ARBA" id="ARBA00022490"/>
    </source>
</evidence>
<comment type="similarity">
    <text evidence="2 8 9">Belongs to the GPI family.</text>
</comment>
<dbReference type="SUPFAM" id="SSF53697">
    <property type="entry name" value="SIS domain"/>
    <property type="match status" value="1"/>
</dbReference>
<reference evidence="10" key="1">
    <citation type="journal article" date="2021" name="PeerJ">
        <title>Extensive microbial diversity within the chicken gut microbiome revealed by metagenomics and culture.</title>
        <authorList>
            <person name="Gilroy R."/>
            <person name="Ravi A."/>
            <person name="Getino M."/>
            <person name="Pursley I."/>
            <person name="Horton D.L."/>
            <person name="Alikhan N.F."/>
            <person name="Baker D."/>
            <person name="Gharbi K."/>
            <person name="Hall N."/>
            <person name="Watson M."/>
            <person name="Adriaenssens E.M."/>
            <person name="Foster-Nyarko E."/>
            <person name="Jarju S."/>
            <person name="Secka A."/>
            <person name="Antonio M."/>
            <person name="Oren A."/>
            <person name="Chaudhuri R.R."/>
            <person name="La Ragione R."/>
            <person name="Hildebrand F."/>
            <person name="Pallen M.J."/>
        </authorList>
    </citation>
    <scope>NUCLEOTIDE SEQUENCE</scope>
    <source>
        <strain evidence="10">4100</strain>
    </source>
</reference>
<reference evidence="10" key="2">
    <citation type="submission" date="2021-09" db="EMBL/GenBank/DDBJ databases">
        <authorList>
            <person name="Gilroy R."/>
        </authorList>
    </citation>
    <scope>NUCLEOTIDE SEQUENCE</scope>
    <source>
        <strain evidence="10">4100</strain>
    </source>
</reference>
<comment type="pathway">
    <text evidence="1 8 9">Carbohydrate degradation; glycolysis; D-glyceraldehyde 3-phosphate and glycerone phosphate from D-glucose: step 2/4.</text>
</comment>
<dbReference type="Pfam" id="PF00342">
    <property type="entry name" value="PGI"/>
    <property type="match status" value="1"/>
</dbReference>
<dbReference type="GO" id="GO:0051156">
    <property type="term" value="P:glucose 6-phosphate metabolic process"/>
    <property type="evidence" value="ECO:0007669"/>
    <property type="project" value="TreeGrafter"/>
</dbReference>
<dbReference type="Gene3D" id="3.40.50.10490">
    <property type="entry name" value="Glucose-6-phosphate isomerase like protein, domain 1"/>
    <property type="match status" value="2"/>
</dbReference>
<dbReference type="PROSITE" id="PS51463">
    <property type="entry name" value="P_GLUCOSE_ISOMERASE_3"/>
    <property type="match status" value="1"/>
</dbReference>
<dbReference type="CDD" id="cd05015">
    <property type="entry name" value="SIS_PGI_1"/>
    <property type="match status" value="1"/>
</dbReference>
<dbReference type="InterPro" id="IPR018189">
    <property type="entry name" value="Phosphoglucose_isomerase_CS"/>
</dbReference>
<dbReference type="NCBIfam" id="NF010697">
    <property type="entry name" value="PRK14097.1"/>
    <property type="match status" value="1"/>
</dbReference>
<proteinExistence type="inferred from homology"/>
<dbReference type="Proteomes" id="UP000711407">
    <property type="component" value="Unassembled WGS sequence"/>
</dbReference>
<dbReference type="InterPro" id="IPR046348">
    <property type="entry name" value="SIS_dom_sf"/>
</dbReference>
<dbReference type="GO" id="GO:0005829">
    <property type="term" value="C:cytosol"/>
    <property type="evidence" value="ECO:0007669"/>
    <property type="project" value="TreeGrafter"/>
</dbReference>
<dbReference type="PROSITE" id="PS00765">
    <property type="entry name" value="P_GLUCOSE_ISOMERASE_1"/>
    <property type="match status" value="1"/>
</dbReference>
<comment type="caution">
    <text evidence="10">The sequence shown here is derived from an EMBL/GenBank/DDBJ whole genome shotgun (WGS) entry which is preliminary data.</text>
</comment>
<dbReference type="GO" id="GO:0097367">
    <property type="term" value="F:carbohydrate derivative binding"/>
    <property type="evidence" value="ECO:0007669"/>
    <property type="project" value="InterPro"/>
</dbReference>
<dbReference type="InterPro" id="IPR035482">
    <property type="entry name" value="SIS_PGI_2"/>
</dbReference>
<dbReference type="PROSITE" id="PS00174">
    <property type="entry name" value="P_GLUCOSE_ISOMERASE_2"/>
    <property type="match status" value="1"/>
</dbReference>
<evidence type="ECO:0000256" key="9">
    <source>
        <dbReference type="RuleBase" id="RU000612"/>
    </source>
</evidence>
<dbReference type="InterPro" id="IPR001672">
    <property type="entry name" value="G6P_Isomerase"/>
</dbReference>
<evidence type="ECO:0000256" key="5">
    <source>
        <dbReference type="ARBA" id="ARBA00023152"/>
    </source>
</evidence>
<keyword evidence="4 8" id="KW-0963">Cytoplasm</keyword>
<keyword evidence="3 8" id="KW-0312">Gluconeogenesis</keyword>
<gene>
    <name evidence="8" type="primary">pgi</name>
    <name evidence="10" type="ORF">K8V47_01895</name>
</gene>
<evidence type="ECO:0000256" key="8">
    <source>
        <dbReference type="HAMAP-Rule" id="MF_00473"/>
    </source>
</evidence>
<dbReference type="EMBL" id="DYXT01000016">
    <property type="protein sequence ID" value="HJE38505.1"/>
    <property type="molecule type" value="Genomic_DNA"/>
</dbReference>
<evidence type="ECO:0000256" key="3">
    <source>
        <dbReference type="ARBA" id="ARBA00022432"/>
    </source>
</evidence>
<evidence type="ECO:0000313" key="10">
    <source>
        <dbReference type="EMBL" id="HJE38505.1"/>
    </source>
</evidence>
<comment type="subcellular location">
    <subcellularLocation>
        <location evidence="8">Cytoplasm</location>
    </subcellularLocation>
</comment>
<comment type="catalytic activity">
    <reaction evidence="7 8 9">
        <text>alpha-D-glucose 6-phosphate = beta-D-fructose 6-phosphate</text>
        <dbReference type="Rhea" id="RHEA:11816"/>
        <dbReference type="ChEBI" id="CHEBI:57634"/>
        <dbReference type="ChEBI" id="CHEBI:58225"/>
        <dbReference type="EC" id="5.3.1.9"/>
    </reaction>
</comment>
<protein>
    <recommendedName>
        <fullName evidence="8">Glucose-6-phosphate isomerase</fullName>
        <shortName evidence="8">GPI</shortName>
        <ecNumber evidence="8">5.3.1.9</ecNumber>
    </recommendedName>
    <alternativeName>
        <fullName evidence="8">Phosphoglucose isomerase</fullName>
        <shortName evidence="8">PGI</shortName>
    </alternativeName>
    <alternativeName>
        <fullName evidence="8">Phosphohexose isomerase</fullName>
        <shortName evidence="8">PHI</shortName>
    </alternativeName>
</protein>
<comment type="caution">
    <text evidence="8">Lacks conserved residue(s) required for the propagation of feature annotation.</text>
</comment>
<dbReference type="InterPro" id="IPR035476">
    <property type="entry name" value="SIS_PGI_1"/>
</dbReference>
<dbReference type="FunFam" id="3.40.50.10490:FF:000016">
    <property type="entry name" value="Glucose-6-phosphate isomerase"/>
    <property type="match status" value="1"/>
</dbReference>